<feature type="compositionally biased region" description="Low complexity" evidence="1">
    <location>
        <begin position="46"/>
        <end position="57"/>
    </location>
</feature>
<protein>
    <submittedName>
        <fullName evidence="2">Uncharacterized protein</fullName>
    </submittedName>
</protein>
<dbReference type="RefSeq" id="WP_209513612.1">
    <property type="nucleotide sequence ID" value="NZ_JAGIOH010000001.1"/>
</dbReference>
<dbReference type="GeneID" id="91567444"/>
<comment type="caution">
    <text evidence="2">The sequence shown here is derived from an EMBL/GenBank/DDBJ whole genome shotgun (WGS) entry which is preliminary data.</text>
</comment>
<organism evidence="2 3">
    <name type="scientific">Streptomyces syringium</name>
    <dbReference type="NCBI Taxonomy" id="76729"/>
    <lineage>
        <taxon>Bacteria</taxon>
        <taxon>Bacillati</taxon>
        <taxon>Actinomycetota</taxon>
        <taxon>Actinomycetes</taxon>
        <taxon>Kitasatosporales</taxon>
        <taxon>Streptomycetaceae</taxon>
        <taxon>Streptomyces</taxon>
    </lineage>
</organism>
<reference evidence="2 3" key="1">
    <citation type="submission" date="2021-03" db="EMBL/GenBank/DDBJ databases">
        <title>Sequencing the genomes of 1000 actinobacteria strains.</title>
        <authorList>
            <person name="Klenk H.-P."/>
        </authorList>
    </citation>
    <scope>NUCLEOTIDE SEQUENCE [LARGE SCALE GENOMIC DNA]</scope>
    <source>
        <strain evidence="2 3">DSM 41480</strain>
    </source>
</reference>
<keyword evidence="3" id="KW-1185">Reference proteome</keyword>
<accession>A0ABS4XX46</accession>
<dbReference type="Proteomes" id="UP001519291">
    <property type="component" value="Unassembled WGS sequence"/>
</dbReference>
<gene>
    <name evidence="2" type="ORF">JO379_000565</name>
</gene>
<evidence type="ECO:0000313" key="3">
    <source>
        <dbReference type="Proteomes" id="UP001519291"/>
    </source>
</evidence>
<name>A0ABS4XX46_9ACTN</name>
<evidence type="ECO:0000313" key="2">
    <source>
        <dbReference type="EMBL" id="MBP2401096.1"/>
    </source>
</evidence>
<feature type="region of interest" description="Disordered" evidence="1">
    <location>
        <begin position="42"/>
        <end position="64"/>
    </location>
</feature>
<dbReference type="EMBL" id="JAGIOH010000001">
    <property type="protein sequence ID" value="MBP2401096.1"/>
    <property type="molecule type" value="Genomic_DNA"/>
</dbReference>
<proteinExistence type="predicted"/>
<evidence type="ECO:0000256" key="1">
    <source>
        <dbReference type="SAM" id="MobiDB-lite"/>
    </source>
</evidence>
<sequence length="64" mass="6745">MTVNDALSALVVATALRVFAPDVRTLARRVLSAGVRVGTAGLLGDTPRTTRTSPLPLISRDEEV</sequence>